<sequence>MPLTVACASPEMASGKVWIRYPVARPQDTQVEAQHEEETVQAQPVAVEPQVVAAAAEQVVDAPVQTKPLSLNLSRYCGNNAS</sequence>
<keyword evidence="1" id="KW-0378">Hydrolase</keyword>
<evidence type="ECO:0000313" key="1">
    <source>
        <dbReference type="EMBL" id="SQB40132.1"/>
    </source>
</evidence>
<gene>
    <name evidence="1" type="primary">rne_2</name>
    <name evidence="1" type="ORF">NCTC10786_05226</name>
</gene>
<reference evidence="1 2" key="1">
    <citation type="submission" date="2018-06" db="EMBL/GenBank/DDBJ databases">
        <authorList>
            <consortium name="Pathogen Informatics"/>
            <person name="Doyle S."/>
        </authorList>
    </citation>
    <scope>NUCLEOTIDE SEQUENCE [LARGE SCALE GENOMIC DNA]</scope>
    <source>
        <strain evidence="1 2">NCTC10786</strain>
    </source>
</reference>
<organism evidence="1 2">
    <name type="scientific">Citrobacter koseri</name>
    <name type="common">Citrobacter diversus</name>
    <dbReference type="NCBI Taxonomy" id="545"/>
    <lineage>
        <taxon>Bacteria</taxon>
        <taxon>Pseudomonadati</taxon>
        <taxon>Pseudomonadota</taxon>
        <taxon>Gammaproteobacteria</taxon>
        <taxon>Enterobacterales</taxon>
        <taxon>Enterobacteriaceae</taxon>
        <taxon>Citrobacter</taxon>
    </lineage>
</organism>
<proteinExistence type="predicted"/>
<dbReference type="AlphaFoldDB" id="A0A2X2W9V6"/>
<dbReference type="GO" id="GO:0008995">
    <property type="term" value="F:ribonuclease E activity"/>
    <property type="evidence" value="ECO:0007669"/>
    <property type="project" value="UniProtKB-EC"/>
</dbReference>
<accession>A0A2X2W9V6</accession>
<name>A0A2X2W9V6_CITKO</name>
<protein>
    <submittedName>
        <fullName evidence="1">Ribonuclease E</fullName>
        <ecNumber evidence="1">3.1.26.12</ecNumber>
    </submittedName>
</protein>
<dbReference type="EC" id="3.1.26.12" evidence="1"/>
<evidence type="ECO:0000313" key="2">
    <source>
        <dbReference type="Proteomes" id="UP000251584"/>
    </source>
</evidence>
<dbReference type="Proteomes" id="UP000251584">
    <property type="component" value="Unassembled WGS sequence"/>
</dbReference>
<dbReference type="EMBL" id="UAVY01000009">
    <property type="protein sequence ID" value="SQB40132.1"/>
    <property type="molecule type" value="Genomic_DNA"/>
</dbReference>